<feature type="transmembrane region" description="Helical" evidence="5">
    <location>
        <begin position="51"/>
        <end position="72"/>
    </location>
</feature>
<evidence type="ECO:0000256" key="4">
    <source>
        <dbReference type="ARBA" id="ARBA00023136"/>
    </source>
</evidence>
<feature type="transmembrane region" description="Helical" evidence="5">
    <location>
        <begin position="6"/>
        <end position="30"/>
    </location>
</feature>
<dbReference type="EMBL" id="CP046172">
    <property type="protein sequence ID" value="QIS15137.1"/>
    <property type="molecule type" value="Genomic_DNA"/>
</dbReference>
<dbReference type="Proteomes" id="UP000503540">
    <property type="component" value="Chromosome"/>
</dbReference>
<feature type="transmembrane region" description="Helical" evidence="5">
    <location>
        <begin position="148"/>
        <end position="165"/>
    </location>
</feature>
<reference evidence="7 8" key="1">
    <citation type="journal article" date="2019" name="ACS Chem. Biol.">
        <title>Identification and Mobilization of a Cryptic Antibiotic Biosynthesis Gene Locus from a Human-Pathogenic Nocardia Isolate.</title>
        <authorList>
            <person name="Herisse M."/>
            <person name="Ishida K."/>
            <person name="Porter J.L."/>
            <person name="Howden B."/>
            <person name="Hertweck C."/>
            <person name="Stinear T.P."/>
            <person name="Pidot S.J."/>
        </authorList>
    </citation>
    <scope>NUCLEOTIDE SEQUENCE [LARGE SCALE GENOMIC DNA]</scope>
    <source>
        <strain evidence="7 8">AUSMDU00012717</strain>
    </source>
</reference>
<feature type="transmembrane region" description="Helical" evidence="5">
    <location>
        <begin position="78"/>
        <end position="96"/>
    </location>
</feature>
<evidence type="ECO:0000256" key="2">
    <source>
        <dbReference type="ARBA" id="ARBA00022692"/>
    </source>
</evidence>
<proteinExistence type="predicted"/>
<dbReference type="Pfam" id="PF07291">
    <property type="entry name" value="MauE"/>
    <property type="match status" value="1"/>
</dbReference>
<feature type="transmembrane region" description="Helical" evidence="5">
    <location>
        <begin position="117"/>
        <end position="136"/>
    </location>
</feature>
<organism evidence="7 8">
    <name type="scientific">Nocardia arthritidis</name>
    <dbReference type="NCBI Taxonomy" id="228602"/>
    <lineage>
        <taxon>Bacteria</taxon>
        <taxon>Bacillati</taxon>
        <taxon>Actinomycetota</taxon>
        <taxon>Actinomycetes</taxon>
        <taxon>Mycobacteriales</taxon>
        <taxon>Nocardiaceae</taxon>
        <taxon>Nocardia</taxon>
    </lineage>
</organism>
<evidence type="ECO:0000256" key="5">
    <source>
        <dbReference type="SAM" id="Phobius"/>
    </source>
</evidence>
<dbReference type="UniPathway" id="UPA00895"/>
<dbReference type="InterPro" id="IPR009908">
    <property type="entry name" value="Methylamine_util_MauE"/>
</dbReference>
<comment type="subcellular location">
    <subcellularLocation>
        <location evidence="1">Membrane</location>
        <topology evidence="1">Multi-pass membrane protein</topology>
    </subcellularLocation>
</comment>
<sequence length="190" mass="19641">MIDPIGSVAVAARIALVTVFAAAVAAKFGAAARSRFRAAVAGLVPRLRGRPAESVATAVIVTEWAVTITLLLPGIAGFVLAAATLTAFTIAIAAAVRRGATTACHCFGRSARPVSGVQLVRNLLLLMVTGIGLATTATGHHPRAISDWWIAAFAGVVLGASLIVFDDLADLIRPAPSPTRHNRTEPDHPR</sequence>
<evidence type="ECO:0000256" key="1">
    <source>
        <dbReference type="ARBA" id="ARBA00004141"/>
    </source>
</evidence>
<gene>
    <name evidence="7" type="ORF">F5544_36545</name>
</gene>
<feature type="domain" description="Methylamine utilisation protein MauE" evidence="6">
    <location>
        <begin position="8"/>
        <end position="134"/>
    </location>
</feature>
<dbReference type="AlphaFoldDB" id="A0A6G9YPX4"/>
<keyword evidence="4 5" id="KW-0472">Membrane</keyword>
<dbReference type="RefSeq" id="WP_167477436.1">
    <property type="nucleotide sequence ID" value="NZ_CP046172.1"/>
</dbReference>
<keyword evidence="2 5" id="KW-0812">Transmembrane</keyword>
<accession>A0A6G9YPX4</accession>
<name>A0A6G9YPX4_9NOCA</name>
<protein>
    <submittedName>
        <fullName evidence="7">Methylamine utilization protein MauE</fullName>
    </submittedName>
</protein>
<evidence type="ECO:0000256" key="3">
    <source>
        <dbReference type="ARBA" id="ARBA00022989"/>
    </source>
</evidence>
<evidence type="ECO:0000259" key="6">
    <source>
        <dbReference type="Pfam" id="PF07291"/>
    </source>
</evidence>
<dbReference type="GO" id="GO:0030416">
    <property type="term" value="P:methylamine metabolic process"/>
    <property type="evidence" value="ECO:0007669"/>
    <property type="project" value="InterPro"/>
</dbReference>
<evidence type="ECO:0000313" key="8">
    <source>
        <dbReference type="Proteomes" id="UP000503540"/>
    </source>
</evidence>
<evidence type="ECO:0000313" key="7">
    <source>
        <dbReference type="EMBL" id="QIS15137.1"/>
    </source>
</evidence>
<keyword evidence="3 5" id="KW-1133">Transmembrane helix</keyword>
<dbReference type="KEGG" id="nah:F5544_36545"/>
<keyword evidence="8" id="KW-1185">Reference proteome</keyword>
<dbReference type="GO" id="GO:0016020">
    <property type="term" value="C:membrane"/>
    <property type="evidence" value="ECO:0007669"/>
    <property type="project" value="UniProtKB-SubCell"/>
</dbReference>